<sequence>MGVTPRLTVHIDTLVLQGFAPAQANAVARSLERELARLLAQGERPFAPAYAGDIPRLDGGRISLAHDASPRAIGAQLARALYGGLPR</sequence>
<dbReference type="EMBL" id="DSXI01000008">
    <property type="protein sequence ID" value="HGS04149.1"/>
    <property type="molecule type" value="Genomic_DNA"/>
</dbReference>
<accession>A0A7V4G691</accession>
<reference evidence="1" key="1">
    <citation type="journal article" date="2020" name="mSystems">
        <title>Genome- and Community-Level Interaction Insights into Carbon Utilization and Element Cycling Functions of Hydrothermarchaeota in Hydrothermal Sediment.</title>
        <authorList>
            <person name="Zhou Z."/>
            <person name="Liu Y."/>
            <person name="Xu W."/>
            <person name="Pan J."/>
            <person name="Luo Z.H."/>
            <person name="Li M."/>
        </authorList>
    </citation>
    <scope>NUCLEOTIDE SEQUENCE [LARGE SCALE GENOMIC DNA]</scope>
    <source>
        <strain evidence="1">SpSt-548</strain>
    </source>
</reference>
<dbReference type="AlphaFoldDB" id="A0A7V4G691"/>
<protein>
    <submittedName>
        <fullName evidence="1">Uncharacterized protein</fullName>
    </submittedName>
</protein>
<gene>
    <name evidence="1" type="ORF">ENT08_00125</name>
</gene>
<proteinExistence type="predicted"/>
<evidence type="ECO:0000313" key="1">
    <source>
        <dbReference type="EMBL" id="HGS04149.1"/>
    </source>
</evidence>
<comment type="caution">
    <text evidence="1">The sequence shown here is derived from an EMBL/GenBank/DDBJ whole genome shotgun (WGS) entry which is preliminary data.</text>
</comment>
<name>A0A7V4G691_9BACT</name>
<organism evidence="1">
    <name type="scientific">Desulfobacca acetoxidans</name>
    <dbReference type="NCBI Taxonomy" id="60893"/>
    <lineage>
        <taxon>Bacteria</taxon>
        <taxon>Pseudomonadati</taxon>
        <taxon>Thermodesulfobacteriota</taxon>
        <taxon>Desulfobaccia</taxon>
        <taxon>Desulfobaccales</taxon>
        <taxon>Desulfobaccaceae</taxon>
        <taxon>Desulfobacca</taxon>
    </lineage>
</organism>